<organism evidence="3 4">
    <name type="scientific">Lacipirellula limnantheis</name>
    <dbReference type="NCBI Taxonomy" id="2528024"/>
    <lineage>
        <taxon>Bacteria</taxon>
        <taxon>Pseudomonadati</taxon>
        <taxon>Planctomycetota</taxon>
        <taxon>Planctomycetia</taxon>
        <taxon>Pirellulales</taxon>
        <taxon>Lacipirellulaceae</taxon>
        <taxon>Lacipirellula</taxon>
    </lineage>
</organism>
<gene>
    <name evidence="3" type="ORF">I41_03740</name>
</gene>
<reference evidence="3 4" key="1">
    <citation type="submission" date="2019-02" db="EMBL/GenBank/DDBJ databases">
        <title>Deep-cultivation of Planctomycetes and their phenomic and genomic characterization uncovers novel biology.</title>
        <authorList>
            <person name="Wiegand S."/>
            <person name="Jogler M."/>
            <person name="Boedeker C."/>
            <person name="Pinto D."/>
            <person name="Vollmers J."/>
            <person name="Rivas-Marin E."/>
            <person name="Kohn T."/>
            <person name="Peeters S.H."/>
            <person name="Heuer A."/>
            <person name="Rast P."/>
            <person name="Oberbeckmann S."/>
            <person name="Bunk B."/>
            <person name="Jeske O."/>
            <person name="Meyerdierks A."/>
            <person name="Storesund J.E."/>
            <person name="Kallscheuer N."/>
            <person name="Luecker S."/>
            <person name="Lage O.M."/>
            <person name="Pohl T."/>
            <person name="Merkel B.J."/>
            <person name="Hornburger P."/>
            <person name="Mueller R.-W."/>
            <person name="Bruemmer F."/>
            <person name="Labrenz M."/>
            <person name="Spormann A.M."/>
            <person name="Op den Camp H."/>
            <person name="Overmann J."/>
            <person name="Amann R."/>
            <person name="Jetten M.S.M."/>
            <person name="Mascher T."/>
            <person name="Medema M.H."/>
            <person name="Devos D.P."/>
            <person name="Kaster A.-K."/>
            <person name="Ovreas L."/>
            <person name="Rohde M."/>
            <person name="Galperin M.Y."/>
            <person name="Jogler C."/>
        </authorList>
    </citation>
    <scope>NUCLEOTIDE SEQUENCE [LARGE SCALE GENOMIC DNA]</scope>
    <source>
        <strain evidence="3 4">I41</strain>
    </source>
</reference>
<dbReference type="Pfam" id="PF09723">
    <property type="entry name" value="Zn_ribbon_8"/>
    <property type="match status" value="1"/>
</dbReference>
<dbReference type="EMBL" id="CP036339">
    <property type="protein sequence ID" value="QDT71218.1"/>
    <property type="molecule type" value="Genomic_DNA"/>
</dbReference>
<keyword evidence="4" id="KW-1185">Reference proteome</keyword>
<feature type="domain" description="Putative regulatory protein FmdB zinc ribbon" evidence="2">
    <location>
        <begin position="1"/>
        <end position="40"/>
    </location>
</feature>
<evidence type="ECO:0000313" key="3">
    <source>
        <dbReference type="EMBL" id="QDT71218.1"/>
    </source>
</evidence>
<dbReference type="NCBIfam" id="TIGR02605">
    <property type="entry name" value="CxxC_CxxC_SSSS"/>
    <property type="match status" value="1"/>
</dbReference>
<dbReference type="SMART" id="SM00834">
    <property type="entry name" value="CxxC_CXXC_SSSS"/>
    <property type="match status" value="1"/>
</dbReference>
<feature type="region of interest" description="Disordered" evidence="1">
    <location>
        <begin position="48"/>
        <end position="72"/>
    </location>
</feature>
<evidence type="ECO:0000256" key="1">
    <source>
        <dbReference type="SAM" id="MobiDB-lite"/>
    </source>
</evidence>
<sequence>MPLYEFVCRDCQQEQELLVRGDETPACQSCGGVHLSKLLSVPAAHLAGEAGSRPMSGPSGGSCGTSCGCHPH</sequence>
<dbReference type="RefSeq" id="WP_145430370.1">
    <property type="nucleotide sequence ID" value="NZ_CP036339.1"/>
</dbReference>
<dbReference type="KEGG" id="llh:I41_03740"/>
<evidence type="ECO:0000259" key="2">
    <source>
        <dbReference type="SMART" id="SM00834"/>
    </source>
</evidence>
<dbReference type="Proteomes" id="UP000317909">
    <property type="component" value="Chromosome"/>
</dbReference>
<dbReference type="InterPro" id="IPR013429">
    <property type="entry name" value="Regulatory_FmdB_Zinc_ribbon"/>
</dbReference>
<evidence type="ECO:0000313" key="4">
    <source>
        <dbReference type="Proteomes" id="UP000317909"/>
    </source>
</evidence>
<name>A0A517TS70_9BACT</name>
<dbReference type="OrthoDB" id="9813321at2"/>
<accession>A0A517TS70</accession>
<dbReference type="AlphaFoldDB" id="A0A517TS70"/>
<proteinExistence type="predicted"/>
<protein>
    <submittedName>
        <fullName evidence="3">Zinc ribbon domain protein</fullName>
    </submittedName>
</protein>